<evidence type="ECO:0000313" key="2">
    <source>
        <dbReference type="EMBL" id="KAF2453344.1"/>
    </source>
</evidence>
<reference evidence="2" key="1">
    <citation type="journal article" date="2020" name="Stud. Mycol.">
        <title>101 Dothideomycetes genomes: a test case for predicting lifestyles and emergence of pathogens.</title>
        <authorList>
            <person name="Haridas S."/>
            <person name="Albert R."/>
            <person name="Binder M."/>
            <person name="Bloem J."/>
            <person name="Labutti K."/>
            <person name="Salamov A."/>
            <person name="Andreopoulos B."/>
            <person name="Baker S."/>
            <person name="Barry K."/>
            <person name="Bills G."/>
            <person name="Bluhm B."/>
            <person name="Cannon C."/>
            <person name="Castanera R."/>
            <person name="Culley D."/>
            <person name="Daum C."/>
            <person name="Ezra D."/>
            <person name="Gonzalez J."/>
            <person name="Henrissat B."/>
            <person name="Kuo A."/>
            <person name="Liang C."/>
            <person name="Lipzen A."/>
            <person name="Lutzoni F."/>
            <person name="Magnuson J."/>
            <person name="Mondo S."/>
            <person name="Nolan M."/>
            <person name="Ohm R."/>
            <person name="Pangilinan J."/>
            <person name="Park H.-J."/>
            <person name="Ramirez L."/>
            <person name="Alfaro M."/>
            <person name="Sun H."/>
            <person name="Tritt A."/>
            <person name="Yoshinaga Y."/>
            <person name="Zwiers L.-H."/>
            <person name="Turgeon B."/>
            <person name="Goodwin S."/>
            <person name="Spatafora J."/>
            <person name="Crous P."/>
            <person name="Grigoriev I."/>
        </authorList>
    </citation>
    <scope>NUCLEOTIDE SEQUENCE</scope>
    <source>
        <strain evidence="2">ATCC 16933</strain>
    </source>
</reference>
<evidence type="ECO:0000313" key="3">
    <source>
        <dbReference type="Proteomes" id="UP000799766"/>
    </source>
</evidence>
<feature type="transmembrane region" description="Helical" evidence="1">
    <location>
        <begin position="20"/>
        <end position="45"/>
    </location>
</feature>
<organism evidence="2 3">
    <name type="scientific">Lineolata rhizophorae</name>
    <dbReference type="NCBI Taxonomy" id="578093"/>
    <lineage>
        <taxon>Eukaryota</taxon>
        <taxon>Fungi</taxon>
        <taxon>Dikarya</taxon>
        <taxon>Ascomycota</taxon>
        <taxon>Pezizomycotina</taxon>
        <taxon>Dothideomycetes</taxon>
        <taxon>Dothideomycetes incertae sedis</taxon>
        <taxon>Lineolatales</taxon>
        <taxon>Lineolataceae</taxon>
        <taxon>Lineolata</taxon>
    </lineage>
</organism>
<dbReference type="AlphaFoldDB" id="A0A6A6NPM1"/>
<accession>A0A6A6NPM1</accession>
<feature type="transmembrane region" description="Helical" evidence="1">
    <location>
        <begin position="65"/>
        <end position="84"/>
    </location>
</feature>
<keyword evidence="3" id="KW-1185">Reference proteome</keyword>
<dbReference type="EMBL" id="MU001698">
    <property type="protein sequence ID" value="KAF2453344.1"/>
    <property type="molecule type" value="Genomic_DNA"/>
</dbReference>
<keyword evidence="1" id="KW-1133">Transmembrane helix</keyword>
<name>A0A6A6NPM1_9PEZI</name>
<keyword evidence="1" id="KW-0812">Transmembrane</keyword>
<sequence>MWGVFCGFSSLQRTCVGRSVVCLCLCVCVCSLFPLLKSSAISGFYYCYLRFLSPQNDFLDWKDEWGVLVGVGACACFLFFSFYLSSLNYYYHQTSAWAGERAGSREQVGRLRVRWSMLRGWGTGGVCALVGRGGGCCGHLFLFVCAGLLLFFPACIIEAVCGRAGDRIPGWSWWNKEGRKRDSKSKSRLRWGCVWMGLRLSLRGVVYTYLRVCWMDFFSPFSCFGSLVGSVGGGRNDSDIGEVENQIDCVGEHGPFLALMTLVPRLRMHA</sequence>
<keyword evidence="1" id="KW-0472">Membrane</keyword>
<gene>
    <name evidence="2" type="ORF">BDY21DRAFT_356427</name>
</gene>
<dbReference type="Proteomes" id="UP000799766">
    <property type="component" value="Unassembled WGS sequence"/>
</dbReference>
<proteinExistence type="predicted"/>
<evidence type="ECO:0000256" key="1">
    <source>
        <dbReference type="SAM" id="Phobius"/>
    </source>
</evidence>
<protein>
    <submittedName>
        <fullName evidence="2">Uncharacterized protein</fullName>
    </submittedName>
</protein>
<feature type="transmembrane region" description="Helical" evidence="1">
    <location>
        <begin position="140"/>
        <end position="161"/>
    </location>
</feature>